<feature type="binding site" evidence="8">
    <location>
        <position position="410"/>
    </location>
    <ligand>
        <name>Zn(2+)</name>
        <dbReference type="ChEBI" id="CHEBI:29105"/>
        <label>2</label>
    </ligand>
</feature>
<gene>
    <name evidence="8" type="primary">priA</name>
    <name evidence="11" type="ORF">SAMN04488570_1212</name>
</gene>
<dbReference type="PANTHER" id="PTHR30580">
    <property type="entry name" value="PRIMOSOMAL PROTEIN N"/>
    <property type="match status" value="1"/>
</dbReference>
<keyword evidence="11" id="KW-0378">Hydrolase</keyword>
<comment type="similarity">
    <text evidence="8">Belongs to the helicase family. PriA subfamily.</text>
</comment>
<comment type="caution">
    <text evidence="8">As this protein does not have any detectable helicase domains, it probably does not have helicase activity.</text>
</comment>
<evidence type="ECO:0000256" key="9">
    <source>
        <dbReference type="SAM" id="MobiDB-lite"/>
    </source>
</evidence>
<dbReference type="EMBL" id="LT629757">
    <property type="protein sequence ID" value="SDS13678.1"/>
    <property type="molecule type" value="Genomic_DNA"/>
</dbReference>
<sequence>MPDPVAEVDPVARVLVDVPLAHLDRPFDYAVPATMADAARPGVRVKVRFAGKDVHGFVLARTSRTDHTGRLQPLRRVVGEEPVLTPEVAELTAEVAARYAGTRSDVLRLAVPSRHATVEKEPPRDPAPTPAAPSGATWAAYDGGERAVDDLAAGGSPRLVWSVLPGDDPSALLADAAVATAASGRGALVCLPDHRDVARLDAALTQRLGAGSHVVLTADAGPAKRYRAFLAVRRGAVRIVIGTRAAAFAPVRDLGLVAMWDDGDDLFDEPRAPYPHTREVLLVRARSSGSALLLAAHARSVEAEYLLRTDWAREVVAPRDVVRERVAVGVAGADPVVAARDAGAHGRLPSEVITLLRTAVADGPVLVQAPRVGYATRLACERCRTPATCRVCHGPLRQRGPVRPVECAWCATPEPGWQCGECGHRGLRAPVLGDARTAEEIGRALPGTTIRQSSSGERVLAGVPATPAVVVATPGAEPVAEGGYAAVVLLDTWLLLGRADLRATEEAVRRWSNAAALVRPAVEGGRVLAVGDPAHPGLQALVRWDPGGLARREIEDRVAAHLPPASRVATLTGDPADLEQGLAGLVLPPGAEVLGPVPLDPPREPARAPETDQVRYVLRVPRAAGPALSAALQDLQVHRSTRKLPHLRVEVEPAELG</sequence>
<proteinExistence type="inferred from homology"/>
<evidence type="ECO:0000259" key="10">
    <source>
        <dbReference type="Pfam" id="PF17764"/>
    </source>
</evidence>
<evidence type="ECO:0000313" key="12">
    <source>
        <dbReference type="Proteomes" id="UP000198859"/>
    </source>
</evidence>
<keyword evidence="3 8" id="KW-0479">Metal-binding</keyword>
<protein>
    <recommendedName>
        <fullName evidence="8">Probable replication restart protein PriA</fullName>
    </recommendedName>
    <alternativeName>
        <fullName evidence="8">Putative ATP-dependent DNA helicase PriA</fullName>
    </alternativeName>
</protein>
<accession>A0A1H1PR80</accession>
<evidence type="ECO:0000256" key="3">
    <source>
        <dbReference type="ARBA" id="ARBA00022723"/>
    </source>
</evidence>
<feature type="binding site" evidence="8">
    <location>
        <position position="389"/>
    </location>
    <ligand>
        <name>Zn(2+)</name>
        <dbReference type="ChEBI" id="CHEBI:29105"/>
        <label>2</label>
    </ligand>
</feature>
<evidence type="ECO:0000256" key="6">
    <source>
        <dbReference type="ARBA" id="ARBA00022840"/>
    </source>
</evidence>
<dbReference type="GO" id="GO:0006310">
    <property type="term" value="P:DNA recombination"/>
    <property type="evidence" value="ECO:0007669"/>
    <property type="project" value="InterPro"/>
</dbReference>
<dbReference type="GO" id="GO:0043138">
    <property type="term" value="F:3'-5' DNA helicase activity"/>
    <property type="evidence" value="ECO:0007669"/>
    <property type="project" value="TreeGrafter"/>
</dbReference>
<dbReference type="InterPro" id="IPR027417">
    <property type="entry name" value="P-loop_NTPase"/>
</dbReference>
<organism evidence="11 12">
    <name type="scientific">Nocardioides scoriae</name>
    <dbReference type="NCBI Taxonomy" id="642780"/>
    <lineage>
        <taxon>Bacteria</taxon>
        <taxon>Bacillati</taxon>
        <taxon>Actinomycetota</taxon>
        <taxon>Actinomycetes</taxon>
        <taxon>Propionibacteriales</taxon>
        <taxon>Nocardioidaceae</taxon>
        <taxon>Nocardioides</taxon>
    </lineage>
</organism>
<feature type="binding site" evidence="8">
    <location>
        <position position="392"/>
    </location>
    <ligand>
        <name>Zn(2+)</name>
        <dbReference type="ChEBI" id="CHEBI:29105"/>
        <label>2</label>
    </ligand>
</feature>
<dbReference type="InterPro" id="IPR005259">
    <property type="entry name" value="PriA"/>
</dbReference>
<dbReference type="InterPro" id="IPR042115">
    <property type="entry name" value="PriA_3primeBD_sf"/>
</dbReference>
<keyword evidence="7 8" id="KW-0238">DNA-binding</keyword>
<feature type="binding site" evidence="8">
    <location>
        <position position="380"/>
    </location>
    <ligand>
        <name>Zn(2+)</name>
        <dbReference type="ChEBI" id="CHEBI:29105"/>
        <label>1</label>
    </ligand>
</feature>
<keyword evidence="2 8" id="KW-0235">DNA replication</keyword>
<reference evidence="12" key="1">
    <citation type="submission" date="2016-10" db="EMBL/GenBank/DDBJ databases">
        <authorList>
            <person name="Varghese N."/>
            <person name="Submissions S."/>
        </authorList>
    </citation>
    <scope>NUCLEOTIDE SEQUENCE [LARGE SCALE GENOMIC DNA]</scope>
    <source>
        <strain evidence="12">DSM 22127</strain>
    </source>
</reference>
<feature type="binding site" evidence="8">
    <location>
        <position position="422"/>
    </location>
    <ligand>
        <name>Zn(2+)</name>
        <dbReference type="ChEBI" id="CHEBI:29105"/>
        <label>1</label>
    </ligand>
</feature>
<keyword evidence="4 8" id="KW-0547">Nucleotide-binding</keyword>
<feature type="binding site" evidence="8">
    <location>
        <position position="383"/>
    </location>
    <ligand>
        <name>Zn(2+)</name>
        <dbReference type="ChEBI" id="CHEBI:29105"/>
        <label>1</label>
    </ligand>
</feature>
<evidence type="ECO:0000256" key="2">
    <source>
        <dbReference type="ARBA" id="ARBA00022705"/>
    </source>
</evidence>
<feature type="binding site" evidence="8">
    <location>
        <position position="419"/>
    </location>
    <ligand>
        <name>Zn(2+)</name>
        <dbReference type="ChEBI" id="CHEBI:29105"/>
        <label>1</label>
    </ligand>
</feature>
<dbReference type="GO" id="GO:1990077">
    <property type="term" value="C:primosome complex"/>
    <property type="evidence" value="ECO:0007669"/>
    <property type="project" value="UniProtKB-UniRule"/>
</dbReference>
<keyword evidence="1 8" id="KW-0639">Primosome</keyword>
<keyword evidence="12" id="KW-1185">Reference proteome</keyword>
<comment type="cofactor">
    <cofactor evidence="8">
        <name>Zn(2+)</name>
        <dbReference type="ChEBI" id="CHEBI:29105"/>
    </cofactor>
    <text evidence="8">Binds 2 zinc ions per subunit.</text>
</comment>
<dbReference type="GO" id="GO:0005524">
    <property type="term" value="F:ATP binding"/>
    <property type="evidence" value="ECO:0007669"/>
    <property type="project" value="UniProtKB-UniRule"/>
</dbReference>
<dbReference type="Proteomes" id="UP000198859">
    <property type="component" value="Chromosome I"/>
</dbReference>
<comment type="subunit">
    <text evidence="8">Component of the replication restart primosome.</text>
</comment>
<dbReference type="GO" id="GO:0006269">
    <property type="term" value="P:DNA replication, synthesis of primer"/>
    <property type="evidence" value="ECO:0007669"/>
    <property type="project" value="UniProtKB-KW"/>
</dbReference>
<dbReference type="STRING" id="642780.SAMN04488570_1212"/>
<dbReference type="PANTHER" id="PTHR30580:SF0">
    <property type="entry name" value="PRIMOSOMAL PROTEIN N"/>
    <property type="match status" value="1"/>
</dbReference>
<dbReference type="GO" id="GO:0006302">
    <property type="term" value="P:double-strand break repair"/>
    <property type="evidence" value="ECO:0007669"/>
    <property type="project" value="InterPro"/>
</dbReference>
<evidence type="ECO:0000256" key="1">
    <source>
        <dbReference type="ARBA" id="ARBA00022515"/>
    </source>
</evidence>
<dbReference type="Gene3D" id="3.40.50.300">
    <property type="entry name" value="P-loop containing nucleotide triphosphate hydrolases"/>
    <property type="match status" value="1"/>
</dbReference>
<keyword evidence="11" id="KW-0347">Helicase</keyword>
<dbReference type="InterPro" id="IPR041222">
    <property type="entry name" value="PriA_3primeBD"/>
</dbReference>
<dbReference type="GO" id="GO:0008270">
    <property type="term" value="F:zinc ion binding"/>
    <property type="evidence" value="ECO:0007669"/>
    <property type="project" value="UniProtKB-UniRule"/>
</dbReference>
<keyword evidence="6 8" id="KW-0067">ATP-binding</keyword>
<evidence type="ECO:0000256" key="5">
    <source>
        <dbReference type="ARBA" id="ARBA00022833"/>
    </source>
</evidence>
<evidence type="ECO:0000256" key="4">
    <source>
        <dbReference type="ARBA" id="ARBA00022741"/>
    </source>
</evidence>
<dbReference type="GO" id="GO:0006270">
    <property type="term" value="P:DNA replication initiation"/>
    <property type="evidence" value="ECO:0007669"/>
    <property type="project" value="TreeGrafter"/>
</dbReference>
<dbReference type="SUPFAM" id="SSF52540">
    <property type="entry name" value="P-loop containing nucleoside triphosphate hydrolases"/>
    <property type="match status" value="1"/>
</dbReference>
<name>A0A1H1PR80_9ACTN</name>
<comment type="function">
    <text evidence="8">Initiates the restart of stalled replication forks, which reloads the replicative helicase on sites other than the origin of replication. Recognizes and binds to abandoned replication forks and remodels them to uncover a helicase loading site. Promotes assembly of the primosome at these replication forks.</text>
</comment>
<dbReference type="AlphaFoldDB" id="A0A1H1PR80"/>
<keyword evidence="5 8" id="KW-0862">Zinc</keyword>
<evidence type="ECO:0000313" key="11">
    <source>
        <dbReference type="EMBL" id="SDS13678.1"/>
    </source>
</evidence>
<dbReference type="Pfam" id="PF17764">
    <property type="entry name" value="PriA_3primeBD"/>
    <property type="match status" value="1"/>
</dbReference>
<feature type="binding site" evidence="8">
    <location>
        <position position="407"/>
    </location>
    <ligand>
        <name>Zn(2+)</name>
        <dbReference type="ChEBI" id="CHEBI:29105"/>
        <label>2</label>
    </ligand>
</feature>
<dbReference type="GO" id="GO:0003677">
    <property type="term" value="F:DNA binding"/>
    <property type="evidence" value="ECO:0007669"/>
    <property type="project" value="UniProtKB-UniRule"/>
</dbReference>
<dbReference type="HAMAP" id="MF_00983">
    <property type="entry name" value="PriA"/>
    <property type="match status" value="1"/>
</dbReference>
<evidence type="ECO:0000256" key="8">
    <source>
        <dbReference type="HAMAP-Rule" id="MF_00983"/>
    </source>
</evidence>
<feature type="domain" description="Primosomal protein N' 3' DNA-binding" evidence="10">
    <location>
        <begin position="13"/>
        <end position="112"/>
    </location>
</feature>
<dbReference type="Gene3D" id="3.40.1440.60">
    <property type="entry name" value="PriA, 3(prime) DNA-binding domain"/>
    <property type="match status" value="1"/>
</dbReference>
<evidence type="ECO:0000256" key="7">
    <source>
        <dbReference type="ARBA" id="ARBA00023125"/>
    </source>
</evidence>
<feature type="region of interest" description="Disordered" evidence="9">
    <location>
        <begin position="114"/>
        <end position="135"/>
    </location>
</feature>